<sequence length="390" mass="42730">MSEIVAKELMEVLREDNQRLTTELSIERQLSDYMQNVNTIQSNDKSVNENSTKTSDETNQVIINAKTSPMGQLCSTGSAQPILPAIIAGQTSDQLVTDSETDSMDNIIESNVISIGSINQIDENSESIEPMFADTSVDNTTTLTDITEDTDIIMDSNTILNGDTDSDKQQILPAISDEQTSHQFVAAFQTYGDTIEPNLVIDLNPTESVDQNTYPLVSVTDCGGAEERSPIDTETQVMDIQSATQEINDILDDDNDMPAVDKQVIQVFGPLGHDGSVRVCPVYSCGQYFPGIYELRVHTQRHHPDVVPEPALKRFPCPAVGCGKLLSSKVNLNAHIETAHTGPTVKRSGVPKLYPCPVRECRSRGYSSLPNLKQHMKKCHTSSSAVHSMV</sequence>
<protein>
    <recommendedName>
        <fullName evidence="9">C2H2-type domain-containing protein</fullName>
    </recommendedName>
</protein>
<evidence type="ECO:0000256" key="6">
    <source>
        <dbReference type="ARBA" id="ARBA00023163"/>
    </source>
</evidence>
<dbReference type="AlphaFoldDB" id="A0A7R9L001"/>
<dbReference type="GO" id="GO:0006357">
    <property type="term" value="P:regulation of transcription by RNA polymerase II"/>
    <property type="evidence" value="ECO:0007669"/>
    <property type="project" value="TreeGrafter"/>
</dbReference>
<keyword evidence="4" id="KW-0862">Zinc</keyword>
<evidence type="ECO:0000313" key="11">
    <source>
        <dbReference type="Proteomes" id="UP000759131"/>
    </source>
</evidence>
<proteinExistence type="predicted"/>
<evidence type="ECO:0000256" key="5">
    <source>
        <dbReference type="ARBA" id="ARBA00023015"/>
    </source>
</evidence>
<keyword evidence="3 8" id="KW-0863">Zinc-finger</keyword>
<reference evidence="10" key="1">
    <citation type="submission" date="2020-11" db="EMBL/GenBank/DDBJ databases">
        <authorList>
            <person name="Tran Van P."/>
        </authorList>
    </citation>
    <scope>NUCLEOTIDE SEQUENCE</scope>
</reference>
<evidence type="ECO:0000256" key="8">
    <source>
        <dbReference type="PROSITE-ProRule" id="PRU00042"/>
    </source>
</evidence>
<feature type="domain" description="C2H2-type" evidence="9">
    <location>
        <begin position="315"/>
        <end position="345"/>
    </location>
</feature>
<evidence type="ECO:0000256" key="1">
    <source>
        <dbReference type="ARBA" id="ARBA00004123"/>
    </source>
</evidence>
<keyword evidence="6" id="KW-0804">Transcription</keyword>
<dbReference type="PANTHER" id="PTHR46179">
    <property type="entry name" value="ZINC FINGER PROTEIN"/>
    <property type="match status" value="1"/>
</dbReference>
<dbReference type="PROSITE" id="PS50157">
    <property type="entry name" value="ZINC_FINGER_C2H2_2"/>
    <property type="match status" value="1"/>
</dbReference>
<gene>
    <name evidence="10" type="ORF">OSB1V03_LOCUS13039</name>
</gene>
<dbReference type="PANTHER" id="PTHR46179:SF13">
    <property type="entry name" value="C2H2-TYPE DOMAIN-CONTAINING PROTEIN"/>
    <property type="match status" value="1"/>
</dbReference>
<dbReference type="Proteomes" id="UP000759131">
    <property type="component" value="Unassembled WGS sequence"/>
</dbReference>
<dbReference type="GO" id="GO:0005634">
    <property type="term" value="C:nucleus"/>
    <property type="evidence" value="ECO:0007669"/>
    <property type="project" value="UniProtKB-SubCell"/>
</dbReference>
<dbReference type="Gene3D" id="3.30.160.60">
    <property type="entry name" value="Classic Zinc Finger"/>
    <property type="match status" value="1"/>
</dbReference>
<keyword evidence="11" id="KW-1185">Reference proteome</keyword>
<evidence type="ECO:0000256" key="4">
    <source>
        <dbReference type="ARBA" id="ARBA00022833"/>
    </source>
</evidence>
<accession>A0A7R9L001</accession>
<dbReference type="EMBL" id="OC865889">
    <property type="protein sequence ID" value="CAD7632637.1"/>
    <property type="molecule type" value="Genomic_DNA"/>
</dbReference>
<dbReference type="InterPro" id="IPR051061">
    <property type="entry name" value="Zinc_finger_trans_reg"/>
</dbReference>
<keyword evidence="2" id="KW-0479">Metal-binding</keyword>
<evidence type="ECO:0000256" key="7">
    <source>
        <dbReference type="ARBA" id="ARBA00023242"/>
    </source>
</evidence>
<evidence type="ECO:0000256" key="2">
    <source>
        <dbReference type="ARBA" id="ARBA00022723"/>
    </source>
</evidence>
<comment type="subcellular location">
    <subcellularLocation>
        <location evidence="1">Nucleus</location>
    </subcellularLocation>
</comment>
<dbReference type="SMART" id="SM00355">
    <property type="entry name" value="ZnF_C2H2"/>
    <property type="match status" value="3"/>
</dbReference>
<dbReference type="InterPro" id="IPR013087">
    <property type="entry name" value="Znf_C2H2_type"/>
</dbReference>
<dbReference type="EMBL" id="CAJPIZ010011314">
    <property type="protein sequence ID" value="CAG2113067.1"/>
    <property type="molecule type" value="Genomic_DNA"/>
</dbReference>
<evidence type="ECO:0000259" key="9">
    <source>
        <dbReference type="PROSITE" id="PS50157"/>
    </source>
</evidence>
<dbReference type="GO" id="GO:0008270">
    <property type="term" value="F:zinc ion binding"/>
    <property type="evidence" value="ECO:0007669"/>
    <property type="project" value="UniProtKB-KW"/>
</dbReference>
<dbReference type="PROSITE" id="PS00028">
    <property type="entry name" value="ZINC_FINGER_C2H2_1"/>
    <property type="match status" value="2"/>
</dbReference>
<name>A0A7R9L001_9ACAR</name>
<organism evidence="10">
    <name type="scientific">Medioppia subpectinata</name>
    <dbReference type="NCBI Taxonomy" id="1979941"/>
    <lineage>
        <taxon>Eukaryota</taxon>
        <taxon>Metazoa</taxon>
        <taxon>Ecdysozoa</taxon>
        <taxon>Arthropoda</taxon>
        <taxon>Chelicerata</taxon>
        <taxon>Arachnida</taxon>
        <taxon>Acari</taxon>
        <taxon>Acariformes</taxon>
        <taxon>Sarcoptiformes</taxon>
        <taxon>Oribatida</taxon>
        <taxon>Brachypylina</taxon>
        <taxon>Oppioidea</taxon>
        <taxon>Oppiidae</taxon>
        <taxon>Medioppia</taxon>
    </lineage>
</organism>
<keyword evidence="5" id="KW-0805">Transcription regulation</keyword>
<keyword evidence="7" id="KW-0539">Nucleus</keyword>
<dbReference type="Pfam" id="PF00096">
    <property type="entry name" value="zf-C2H2"/>
    <property type="match status" value="1"/>
</dbReference>
<evidence type="ECO:0000256" key="3">
    <source>
        <dbReference type="ARBA" id="ARBA00022771"/>
    </source>
</evidence>
<evidence type="ECO:0000313" key="10">
    <source>
        <dbReference type="EMBL" id="CAD7632637.1"/>
    </source>
</evidence>